<dbReference type="NCBIfam" id="NF033545">
    <property type="entry name" value="transpos_IS630"/>
    <property type="match status" value="1"/>
</dbReference>
<dbReference type="GO" id="GO:0003676">
    <property type="term" value="F:nucleic acid binding"/>
    <property type="evidence" value="ECO:0007669"/>
    <property type="project" value="InterPro"/>
</dbReference>
<evidence type="ECO:0000313" key="2">
    <source>
        <dbReference type="EMBL" id="MFX65612.1"/>
    </source>
</evidence>
<protein>
    <submittedName>
        <fullName evidence="2">IS630 family transposase</fullName>
    </submittedName>
</protein>
<feature type="domain" description="Tc1-like transposase DDE" evidence="1">
    <location>
        <begin position="102"/>
        <end position="240"/>
    </location>
</feature>
<sequence>PAGRTRRWPFEHIRTLLRELVKHAPGDFGYRRSRWSTERLAIKINEITGCQLHAGTVRRGLPSAGLVWRRAVPTLRIRDPHKDEKMTAIHKALDECRAEHPVFYEDEVDIHLNPRIGADWQLRGQQKRVATPGQNEKYYLAGALHCGTGKVSYVGGNSKSPALFVSLLKRLKATYRRAKTITLIVDNYIIHKSRETERWLKENPKFRVIYQPVYSPRVNHVERLWQALHDTITRNHQCRSMWQLLKKVRHFMETVSPFPGGKHGLAKV</sequence>
<dbReference type="EMBL" id="RNGN01000196">
    <property type="protein sequence ID" value="MFX65612.1"/>
    <property type="molecule type" value="Genomic_DNA"/>
</dbReference>
<dbReference type="InterPro" id="IPR036397">
    <property type="entry name" value="RNaseH_sf"/>
</dbReference>
<dbReference type="InterPro" id="IPR047655">
    <property type="entry name" value="Transpos_IS630-like"/>
</dbReference>
<dbReference type="Gene3D" id="3.30.420.10">
    <property type="entry name" value="Ribonuclease H-like superfamily/Ribonuclease H"/>
    <property type="match status" value="1"/>
</dbReference>
<evidence type="ECO:0000259" key="1">
    <source>
        <dbReference type="Pfam" id="PF13358"/>
    </source>
</evidence>
<dbReference type="InterPro" id="IPR038717">
    <property type="entry name" value="Tc1-like_DDE_dom"/>
</dbReference>
<feature type="non-terminal residue" evidence="2">
    <location>
        <position position="1"/>
    </location>
</feature>
<proteinExistence type="predicted"/>
<reference evidence="2" key="1">
    <citation type="submission" date="2018-10" db="EMBL/GenBank/DDBJ databases">
        <authorList>
            <consortium name="PulseNet: The National Subtyping Network for Foodborne Disease Surveillance"/>
            <person name="Tarr C.L."/>
            <person name="Trees E."/>
            <person name="Katz L.S."/>
            <person name="Carleton-Romer H.A."/>
            <person name="Stroika S."/>
            <person name="Kucerova Z."/>
            <person name="Roache K.F."/>
            <person name="Sabol A.L."/>
            <person name="Besser J."/>
            <person name="Gerner-Smidt P."/>
        </authorList>
    </citation>
    <scope>NUCLEOTIDE SEQUENCE [LARGE SCALE GENOMIC DNA]</scope>
    <source>
        <strain evidence="2">PNUSAS059279</strain>
    </source>
</reference>
<gene>
    <name evidence="2" type="ORF">ED173_22750</name>
</gene>
<name>A0A3J8T865_SALER</name>
<dbReference type="AlphaFoldDB" id="A0A3J8T865"/>
<accession>A0A3J8T865</accession>
<dbReference type="Pfam" id="PF13358">
    <property type="entry name" value="DDE_3"/>
    <property type="match status" value="1"/>
</dbReference>
<organism evidence="2">
    <name type="scientific">Salmonella enterica</name>
    <name type="common">Salmonella choleraesuis</name>
    <dbReference type="NCBI Taxonomy" id="28901"/>
    <lineage>
        <taxon>Bacteria</taxon>
        <taxon>Pseudomonadati</taxon>
        <taxon>Pseudomonadota</taxon>
        <taxon>Gammaproteobacteria</taxon>
        <taxon>Enterobacterales</taxon>
        <taxon>Enterobacteriaceae</taxon>
        <taxon>Salmonella</taxon>
    </lineage>
</organism>
<dbReference type="Proteomes" id="UP000885417">
    <property type="component" value="Unassembled WGS sequence"/>
</dbReference>
<comment type="caution">
    <text evidence="2">The sequence shown here is derived from an EMBL/GenBank/DDBJ whole genome shotgun (WGS) entry which is preliminary data.</text>
</comment>